<accession>E7RYY4</accession>
<reference evidence="9 10" key="1">
    <citation type="submission" date="2010-12" db="EMBL/GenBank/DDBJ databases">
        <authorList>
            <person name="Muzny D."/>
            <person name="Qin X."/>
            <person name="Deng J."/>
            <person name="Jiang H."/>
            <person name="Liu Y."/>
            <person name="Qu J."/>
            <person name="Song X.-Z."/>
            <person name="Zhang L."/>
            <person name="Thornton R."/>
            <person name="Coyle M."/>
            <person name="Francisco L."/>
            <person name="Jackson L."/>
            <person name="Javaid M."/>
            <person name="Korchina V."/>
            <person name="Kovar C."/>
            <person name="Mata R."/>
            <person name="Mathew T."/>
            <person name="Ngo R."/>
            <person name="Nguyen L."/>
            <person name="Nguyen N."/>
            <person name="Okwuonu G."/>
            <person name="Ongeri F."/>
            <person name="Pham C."/>
            <person name="Simmons D."/>
            <person name="Wilczek-Boney K."/>
            <person name="Hale W."/>
            <person name="Jakkamsetti A."/>
            <person name="Pham P."/>
            <person name="Ruth R."/>
            <person name="San Lucas F."/>
            <person name="Warren J."/>
            <person name="Zhang J."/>
            <person name="Zhao Z."/>
            <person name="Zhou C."/>
            <person name="Zhu D."/>
            <person name="Lee S."/>
            <person name="Bess C."/>
            <person name="Blankenburg K."/>
            <person name="Forbes L."/>
            <person name="Fu Q."/>
            <person name="Gubbala S."/>
            <person name="Hirani K."/>
            <person name="Jayaseelan J.C."/>
            <person name="Lara F."/>
            <person name="Munidasa M."/>
            <person name="Palculict T."/>
            <person name="Patil S."/>
            <person name="Pu L.-L."/>
            <person name="Saada N."/>
            <person name="Tang L."/>
            <person name="Weissenberger G."/>
            <person name="Zhu Y."/>
            <person name="Hemphill L."/>
            <person name="Shang Y."/>
            <person name="Youmans B."/>
            <person name="Ayvaz T."/>
            <person name="Ross M."/>
            <person name="Santibanez J."/>
            <person name="Aqrawi P."/>
            <person name="Gross S."/>
            <person name="Joshi V."/>
            <person name="Fowler G."/>
            <person name="Nazareth L."/>
            <person name="Reid J."/>
            <person name="Worley K."/>
            <person name="Petrosino J."/>
            <person name="Highlander S."/>
            <person name="Gibbs R."/>
        </authorList>
    </citation>
    <scope>NUCLEOTIDE SEQUENCE [LARGE SCALE GENOMIC DNA]</scope>
    <source>
        <strain evidence="9 10">ATCC 51599</strain>
    </source>
</reference>
<evidence type="ECO:0000256" key="4">
    <source>
        <dbReference type="ARBA" id="ARBA00022980"/>
    </source>
</evidence>
<feature type="region of interest" description="Disordered" evidence="8">
    <location>
        <begin position="1"/>
        <end position="22"/>
    </location>
</feature>
<evidence type="ECO:0000256" key="3">
    <source>
        <dbReference type="ARBA" id="ARBA00022884"/>
    </source>
</evidence>
<comment type="similarity">
    <text evidence="1 6 7">Belongs to the universal ribosomal protein uS17 family.</text>
</comment>
<sequence length="94" mass="10605">MSDQAAVQTTNTSRTRTLTGRVTSNKMQKTVTVLVEHKVKHPVYGKYVVQSKKYHAHTDAQYNEGDIVEIQEGRPVSKTKSWYVSRLLTAAKVV</sequence>
<keyword evidence="10" id="KW-1185">Reference proteome</keyword>
<dbReference type="GO" id="GO:0003735">
    <property type="term" value="F:structural constituent of ribosome"/>
    <property type="evidence" value="ECO:0007669"/>
    <property type="project" value="UniProtKB-UniRule"/>
</dbReference>
<dbReference type="HOGENOM" id="CLU_073626_1_1_4"/>
<dbReference type="NCBIfam" id="TIGR03635">
    <property type="entry name" value="uS17_bact"/>
    <property type="match status" value="1"/>
</dbReference>
<dbReference type="GO" id="GO:0019843">
    <property type="term" value="F:rRNA binding"/>
    <property type="evidence" value="ECO:0007669"/>
    <property type="project" value="UniProtKB-UniRule"/>
</dbReference>
<dbReference type="InterPro" id="IPR012340">
    <property type="entry name" value="NA-bd_OB-fold"/>
</dbReference>
<evidence type="ECO:0000256" key="1">
    <source>
        <dbReference type="ARBA" id="ARBA00010254"/>
    </source>
</evidence>
<dbReference type="Proteomes" id="UP000011021">
    <property type="component" value="Unassembled WGS sequence"/>
</dbReference>
<feature type="compositionally biased region" description="Low complexity" evidence="8">
    <location>
        <begin position="9"/>
        <end position="21"/>
    </location>
</feature>
<dbReference type="GO" id="GO:0006412">
    <property type="term" value="P:translation"/>
    <property type="evidence" value="ECO:0007669"/>
    <property type="project" value="UniProtKB-UniRule"/>
</dbReference>
<keyword evidence="2 6" id="KW-0699">rRNA-binding</keyword>
<dbReference type="AlphaFoldDB" id="E7RYY4"/>
<dbReference type="PANTHER" id="PTHR10744">
    <property type="entry name" value="40S RIBOSOMAL PROTEIN S11 FAMILY MEMBER"/>
    <property type="match status" value="1"/>
</dbReference>
<dbReference type="EMBL" id="AEQP01000020">
    <property type="protein sequence ID" value="EFV94458.1"/>
    <property type="molecule type" value="Genomic_DNA"/>
</dbReference>
<comment type="subunit">
    <text evidence="6">Part of the 30S ribosomal subunit.</text>
</comment>
<dbReference type="InterPro" id="IPR019979">
    <property type="entry name" value="Ribosomal_uS17_CS"/>
</dbReference>
<dbReference type="InterPro" id="IPR000266">
    <property type="entry name" value="Ribosomal_uS17"/>
</dbReference>
<evidence type="ECO:0000256" key="2">
    <source>
        <dbReference type="ARBA" id="ARBA00022730"/>
    </source>
</evidence>
<proteinExistence type="inferred from homology"/>
<comment type="function">
    <text evidence="6">One of the primary rRNA binding proteins, it binds specifically to the 5'-end of 16S ribosomal RNA.</text>
</comment>
<dbReference type="PANTHER" id="PTHR10744:SF1">
    <property type="entry name" value="SMALL RIBOSOMAL SUBUNIT PROTEIN US17M"/>
    <property type="match status" value="1"/>
</dbReference>
<organism evidence="9 10">
    <name type="scientific">Lautropia mirabilis ATCC 51599</name>
    <dbReference type="NCBI Taxonomy" id="887898"/>
    <lineage>
        <taxon>Bacteria</taxon>
        <taxon>Pseudomonadati</taxon>
        <taxon>Pseudomonadota</taxon>
        <taxon>Betaproteobacteria</taxon>
        <taxon>Burkholderiales</taxon>
        <taxon>Burkholderiaceae</taxon>
        <taxon>Lautropia</taxon>
    </lineage>
</organism>
<evidence type="ECO:0000256" key="6">
    <source>
        <dbReference type="HAMAP-Rule" id="MF_01345"/>
    </source>
</evidence>
<dbReference type="Pfam" id="PF00366">
    <property type="entry name" value="Ribosomal_S17"/>
    <property type="match status" value="1"/>
</dbReference>
<name>E7RYY4_9BURK</name>
<dbReference type="PRINTS" id="PR00973">
    <property type="entry name" value="RIBOSOMALS17"/>
</dbReference>
<keyword evidence="4 6" id="KW-0689">Ribosomal protein</keyword>
<dbReference type="InterPro" id="IPR019984">
    <property type="entry name" value="Ribosomal_uS17_bact/chlr"/>
</dbReference>
<keyword evidence="3 6" id="KW-0694">RNA-binding</keyword>
<dbReference type="NCBIfam" id="NF004123">
    <property type="entry name" value="PRK05610.1"/>
    <property type="match status" value="1"/>
</dbReference>
<dbReference type="STRING" id="887898.HMPREF0551_1898"/>
<dbReference type="PROSITE" id="PS00056">
    <property type="entry name" value="RIBOSOMAL_S17"/>
    <property type="match status" value="1"/>
</dbReference>
<protein>
    <recommendedName>
        <fullName evidence="6">Small ribosomal subunit protein uS17</fullName>
    </recommendedName>
</protein>
<dbReference type="CDD" id="cd00364">
    <property type="entry name" value="Ribosomal_uS17"/>
    <property type="match status" value="1"/>
</dbReference>
<evidence type="ECO:0000256" key="5">
    <source>
        <dbReference type="ARBA" id="ARBA00023274"/>
    </source>
</evidence>
<dbReference type="eggNOG" id="COG0186">
    <property type="taxonomic scope" value="Bacteria"/>
</dbReference>
<dbReference type="Gene3D" id="2.40.50.140">
    <property type="entry name" value="Nucleic acid-binding proteins"/>
    <property type="match status" value="1"/>
</dbReference>
<dbReference type="SUPFAM" id="SSF50249">
    <property type="entry name" value="Nucleic acid-binding proteins"/>
    <property type="match status" value="1"/>
</dbReference>
<evidence type="ECO:0000256" key="7">
    <source>
        <dbReference type="RuleBase" id="RU003872"/>
    </source>
</evidence>
<evidence type="ECO:0000313" key="9">
    <source>
        <dbReference type="EMBL" id="EFV94458.1"/>
    </source>
</evidence>
<dbReference type="RefSeq" id="WP_005674257.1">
    <property type="nucleotide sequence ID" value="NZ_CP146288.1"/>
</dbReference>
<evidence type="ECO:0000313" key="10">
    <source>
        <dbReference type="Proteomes" id="UP000011021"/>
    </source>
</evidence>
<evidence type="ECO:0000256" key="8">
    <source>
        <dbReference type="SAM" id="MobiDB-lite"/>
    </source>
</evidence>
<keyword evidence="5 6" id="KW-0687">Ribonucleoprotein</keyword>
<gene>
    <name evidence="6 9" type="primary">rpsQ</name>
    <name evidence="9" type="ORF">HMPREF0551_1898</name>
</gene>
<comment type="caution">
    <text evidence="9">The sequence shown here is derived from an EMBL/GenBank/DDBJ whole genome shotgun (WGS) entry which is preliminary data.</text>
</comment>
<dbReference type="HAMAP" id="MF_01345_B">
    <property type="entry name" value="Ribosomal_uS17_B"/>
    <property type="match status" value="1"/>
</dbReference>
<dbReference type="GO" id="GO:0022627">
    <property type="term" value="C:cytosolic small ribosomal subunit"/>
    <property type="evidence" value="ECO:0007669"/>
    <property type="project" value="UniProtKB-UniRule"/>
</dbReference>